<keyword evidence="8" id="KW-0406">Ion transport</keyword>
<dbReference type="InterPro" id="IPR000531">
    <property type="entry name" value="Beta-barrel_TonB"/>
</dbReference>
<gene>
    <name evidence="17" type="ORF">HORIV_14530</name>
</gene>
<keyword evidence="6 14" id="KW-0732">Signal</keyword>
<dbReference type="PANTHER" id="PTHR32552:SF68">
    <property type="entry name" value="FERRICHROME OUTER MEMBRANE TRANSPORTER_PHAGE RECEPTOR"/>
    <property type="match status" value="1"/>
</dbReference>
<evidence type="ECO:0000256" key="14">
    <source>
        <dbReference type="SAM" id="SignalP"/>
    </source>
</evidence>
<dbReference type="PROSITE" id="PS52016">
    <property type="entry name" value="TONB_DEPENDENT_REC_3"/>
    <property type="match status" value="1"/>
</dbReference>
<dbReference type="Gene3D" id="2.40.170.20">
    <property type="entry name" value="TonB-dependent receptor, beta-barrel domain"/>
    <property type="match status" value="1"/>
</dbReference>
<feature type="chain" id="PRO_5047399403" description="Ferrichrome-iron receptor" evidence="14">
    <location>
        <begin position="34"/>
        <end position="556"/>
    </location>
</feature>
<evidence type="ECO:0000256" key="3">
    <source>
        <dbReference type="ARBA" id="ARBA00022452"/>
    </source>
</evidence>
<evidence type="ECO:0000259" key="16">
    <source>
        <dbReference type="Pfam" id="PF07715"/>
    </source>
</evidence>
<dbReference type="Pfam" id="PF00593">
    <property type="entry name" value="TonB_dep_Rec_b-barrel"/>
    <property type="match status" value="1"/>
</dbReference>
<evidence type="ECO:0000256" key="10">
    <source>
        <dbReference type="ARBA" id="ARBA00023136"/>
    </source>
</evidence>
<evidence type="ECO:0000256" key="11">
    <source>
        <dbReference type="ARBA" id="ARBA00023237"/>
    </source>
</evidence>
<evidence type="ECO:0000256" key="1">
    <source>
        <dbReference type="ARBA" id="ARBA00004571"/>
    </source>
</evidence>
<dbReference type="SUPFAM" id="SSF56935">
    <property type="entry name" value="Porins"/>
    <property type="match status" value="1"/>
</dbReference>
<evidence type="ECO:0000256" key="8">
    <source>
        <dbReference type="ARBA" id="ARBA00023065"/>
    </source>
</evidence>
<proteinExistence type="inferred from homology"/>
<evidence type="ECO:0000256" key="6">
    <source>
        <dbReference type="ARBA" id="ARBA00022729"/>
    </source>
</evidence>
<evidence type="ECO:0000256" key="7">
    <source>
        <dbReference type="ARBA" id="ARBA00023004"/>
    </source>
</evidence>
<evidence type="ECO:0000256" key="4">
    <source>
        <dbReference type="ARBA" id="ARBA00022496"/>
    </source>
</evidence>
<accession>A0ABM7GF22</accession>
<name>A0ABM7GF22_9GAMM</name>
<sequence>MQQLRTGLRRQLLTIAIANTCAATLFTAPAALAQGNNLQPNESSDTSTTLPTLQVTESRLYEEATGPVQGIAATRSATGTKTDTPIIETPQSISVVSSEEFRNYGARNFNEALGYTAGISRQEGADRTTETLRIRGFTVNRSYRDGSKYQSNLYDGQQELYGLERLEVLKGPSSILYGVASPGGMINAVSKRPTSEPLREVNIEAGSFDRRQISADFSDALDEDGVWSYRLTMLHRDSDSFIDHVPDDRTYIAPALKWQPNEDTSLTLLSEYQRDQTAYVYGLPTSGTILPNPNGDIPRERFIGEPGYDRYDNERYSIGYLFEHDLSNSLHLRHSLRTLQADRTYDSINMGQSSDQRIYARFAQDRRDSSASLTSDTSLQYDWGAGNTTNTSLIGIDYIRQRHETERYNRTAPPLDLFDPVYGSGDFGDPEPFAWSSKQRSEQVGLYAQNQMKIADKWVFMLGGRQDWTESETSPYFGPTEWSRETDNAFTGRVGVSILPITVWRLSLAIASRLNLPAAPTVTVISSSPREESNMNWAFAFSRKGGIPCSPPPPMS</sequence>
<dbReference type="EMBL" id="AP019416">
    <property type="protein sequence ID" value="BBI49032.1"/>
    <property type="molecule type" value="Genomic_DNA"/>
</dbReference>
<reference evidence="18" key="1">
    <citation type="journal article" date="2019" name="Microbiol. Resour. Announc.">
        <title>Complete Genome Sequence of Halomonas olivaria, a Moderately Halophilic Bacterium Isolated from Olive Processing Effluents, Obtained by Nanopore Sequencing.</title>
        <authorList>
            <person name="Nagata S."/>
            <person name="Ii K.M."/>
            <person name="Tsukimi T."/>
            <person name="Miura M.C."/>
            <person name="Galipon J."/>
            <person name="Arakawa K."/>
        </authorList>
    </citation>
    <scope>NUCLEOTIDE SEQUENCE [LARGE SCALE GENOMIC DNA]</scope>
    <source>
        <strain evidence="18">TYRC17</strain>
    </source>
</reference>
<feature type="signal peptide" evidence="14">
    <location>
        <begin position="1"/>
        <end position="33"/>
    </location>
</feature>
<comment type="subcellular location">
    <subcellularLocation>
        <location evidence="1 12">Cell outer membrane</location>
        <topology evidence="1 12">Multi-pass membrane protein</topology>
    </subcellularLocation>
</comment>
<evidence type="ECO:0000313" key="17">
    <source>
        <dbReference type="EMBL" id="BBI49032.1"/>
    </source>
</evidence>
<keyword evidence="9 13" id="KW-0798">TonB box</keyword>
<evidence type="ECO:0000259" key="15">
    <source>
        <dbReference type="Pfam" id="PF00593"/>
    </source>
</evidence>
<evidence type="ECO:0000256" key="9">
    <source>
        <dbReference type="ARBA" id="ARBA00023077"/>
    </source>
</evidence>
<organism evidence="17 18">
    <name type="scientific">Vreelandella olivaria</name>
    <dbReference type="NCBI Taxonomy" id="390919"/>
    <lineage>
        <taxon>Bacteria</taxon>
        <taxon>Pseudomonadati</taxon>
        <taxon>Pseudomonadota</taxon>
        <taxon>Gammaproteobacteria</taxon>
        <taxon>Oceanospirillales</taxon>
        <taxon>Halomonadaceae</taxon>
        <taxon>Vreelandella</taxon>
    </lineage>
</organism>
<feature type="domain" description="TonB-dependent receptor plug" evidence="16">
    <location>
        <begin position="86"/>
        <end position="184"/>
    </location>
</feature>
<evidence type="ECO:0000256" key="5">
    <source>
        <dbReference type="ARBA" id="ARBA00022692"/>
    </source>
</evidence>
<keyword evidence="7" id="KW-0408">Iron</keyword>
<evidence type="ECO:0008006" key="19">
    <source>
        <dbReference type="Google" id="ProtNLM"/>
    </source>
</evidence>
<dbReference type="Pfam" id="PF07715">
    <property type="entry name" value="Plug"/>
    <property type="match status" value="1"/>
</dbReference>
<keyword evidence="11 12" id="KW-0998">Cell outer membrane</keyword>
<keyword evidence="4" id="KW-0410">Iron transport</keyword>
<dbReference type="Proteomes" id="UP000289555">
    <property type="component" value="Chromosome"/>
</dbReference>
<evidence type="ECO:0000256" key="2">
    <source>
        <dbReference type="ARBA" id="ARBA00022448"/>
    </source>
</evidence>
<comment type="similarity">
    <text evidence="12 13">Belongs to the TonB-dependent receptor family.</text>
</comment>
<keyword evidence="10 12" id="KW-0472">Membrane</keyword>
<keyword evidence="5 12" id="KW-0812">Transmembrane</keyword>
<keyword evidence="2 12" id="KW-0813">Transport</keyword>
<dbReference type="Gene3D" id="2.170.130.10">
    <property type="entry name" value="TonB-dependent receptor, plug domain"/>
    <property type="match status" value="1"/>
</dbReference>
<evidence type="ECO:0000313" key="18">
    <source>
        <dbReference type="Proteomes" id="UP000289555"/>
    </source>
</evidence>
<feature type="domain" description="TonB-dependent receptor-like beta-barrel" evidence="15">
    <location>
        <begin position="258"/>
        <end position="512"/>
    </location>
</feature>
<evidence type="ECO:0000256" key="12">
    <source>
        <dbReference type="PROSITE-ProRule" id="PRU01360"/>
    </source>
</evidence>
<keyword evidence="18" id="KW-1185">Reference proteome</keyword>
<dbReference type="PANTHER" id="PTHR32552">
    <property type="entry name" value="FERRICHROME IRON RECEPTOR-RELATED"/>
    <property type="match status" value="1"/>
</dbReference>
<protein>
    <recommendedName>
        <fullName evidence="19">Ferrichrome-iron receptor</fullName>
    </recommendedName>
</protein>
<evidence type="ECO:0000256" key="13">
    <source>
        <dbReference type="RuleBase" id="RU003357"/>
    </source>
</evidence>
<dbReference type="InterPro" id="IPR039426">
    <property type="entry name" value="TonB-dep_rcpt-like"/>
</dbReference>
<keyword evidence="3 12" id="KW-1134">Transmembrane beta strand</keyword>
<dbReference type="InterPro" id="IPR012910">
    <property type="entry name" value="Plug_dom"/>
</dbReference>
<dbReference type="InterPro" id="IPR036942">
    <property type="entry name" value="Beta-barrel_TonB_sf"/>
</dbReference>
<dbReference type="InterPro" id="IPR037066">
    <property type="entry name" value="Plug_dom_sf"/>
</dbReference>